<evidence type="ECO:0000313" key="2">
    <source>
        <dbReference type="EMBL" id="CAF1472440.1"/>
    </source>
</evidence>
<evidence type="ECO:0000313" key="3">
    <source>
        <dbReference type="EMBL" id="CAF1540016.1"/>
    </source>
</evidence>
<dbReference type="EMBL" id="CAJNOH010012882">
    <property type="protein sequence ID" value="CAF1540016.1"/>
    <property type="molecule type" value="Genomic_DNA"/>
</dbReference>
<dbReference type="Proteomes" id="UP000663882">
    <property type="component" value="Unassembled WGS sequence"/>
</dbReference>
<organism evidence="2 7">
    <name type="scientific">Rotaria sordida</name>
    <dbReference type="NCBI Taxonomy" id="392033"/>
    <lineage>
        <taxon>Eukaryota</taxon>
        <taxon>Metazoa</taxon>
        <taxon>Spiralia</taxon>
        <taxon>Gnathifera</taxon>
        <taxon>Rotifera</taxon>
        <taxon>Eurotatoria</taxon>
        <taxon>Bdelloidea</taxon>
        <taxon>Philodinida</taxon>
        <taxon>Philodinidae</taxon>
        <taxon>Rotaria</taxon>
    </lineage>
</organism>
<dbReference type="EMBL" id="CAJOAX010009618">
    <property type="protein sequence ID" value="CAF4059679.1"/>
    <property type="molecule type" value="Genomic_DNA"/>
</dbReference>
<accession>A0A815R5G3</accession>
<dbReference type="AlphaFoldDB" id="A0A815R5G3"/>
<dbReference type="SUPFAM" id="SSF110857">
    <property type="entry name" value="Gamma-glutamyl cyclotransferase-like"/>
    <property type="match status" value="1"/>
</dbReference>
<dbReference type="EMBL" id="CAJNOL010014763">
    <property type="protein sequence ID" value="CAF1669127.1"/>
    <property type="molecule type" value="Genomic_DNA"/>
</dbReference>
<dbReference type="CDD" id="cd06661">
    <property type="entry name" value="GGCT_like"/>
    <property type="match status" value="1"/>
</dbReference>
<comment type="caution">
    <text evidence="2">The sequence shown here is derived from an EMBL/GenBank/DDBJ whole genome shotgun (WGS) entry which is preliminary data.</text>
</comment>
<dbReference type="InterPro" id="IPR013024">
    <property type="entry name" value="GGCT-like"/>
</dbReference>
<protein>
    <recommendedName>
        <fullName evidence="1">Gamma-glutamylcyclotransferase AIG2-like domain-containing protein</fullName>
    </recommendedName>
</protein>
<evidence type="ECO:0000313" key="7">
    <source>
        <dbReference type="Proteomes" id="UP000663882"/>
    </source>
</evidence>
<keyword evidence="6" id="KW-1185">Reference proteome</keyword>
<reference evidence="2" key="1">
    <citation type="submission" date="2021-02" db="EMBL/GenBank/DDBJ databases">
        <authorList>
            <person name="Nowell W R."/>
        </authorList>
    </citation>
    <scope>NUCLEOTIDE SEQUENCE</scope>
</reference>
<evidence type="ECO:0000313" key="4">
    <source>
        <dbReference type="EMBL" id="CAF1669127.1"/>
    </source>
</evidence>
<evidence type="ECO:0000259" key="1">
    <source>
        <dbReference type="Pfam" id="PF06094"/>
    </source>
</evidence>
<name>A0A815R5G3_9BILA</name>
<dbReference type="Pfam" id="PF06094">
    <property type="entry name" value="GGACT"/>
    <property type="match status" value="1"/>
</dbReference>
<dbReference type="OrthoDB" id="9976022at2759"/>
<gene>
    <name evidence="4" type="ORF">JXQ802_LOCUS57290</name>
    <name evidence="5" type="ORF">OTI717_LOCUS32080</name>
    <name evidence="3" type="ORF">PYM288_LOCUS40699</name>
    <name evidence="2" type="ORF">RFH988_LOCUS37604</name>
</gene>
<sequence>MCHLLATYGTLRDDNDSGAPWNPPFIQGIASATTGRVTGYRLFFNPKLNYPFAISTGDANDSVVVRVLAWPTREQFEQKLDEADEMEGVDYERKMVDVFIESSSNTIQAHFYVARSELIDDQCQPIPSGDWLRRHES</sequence>
<feature type="domain" description="Gamma-glutamylcyclotransferase AIG2-like" evidence="1">
    <location>
        <begin position="7"/>
        <end position="132"/>
    </location>
</feature>
<dbReference type="Proteomes" id="UP000663823">
    <property type="component" value="Unassembled WGS sequence"/>
</dbReference>
<evidence type="ECO:0000313" key="5">
    <source>
        <dbReference type="EMBL" id="CAF4059679.1"/>
    </source>
</evidence>
<evidence type="ECO:0000313" key="6">
    <source>
        <dbReference type="Proteomes" id="UP000663870"/>
    </source>
</evidence>
<dbReference type="InterPro" id="IPR036568">
    <property type="entry name" value="GGCT-like_sf"/>
</dbReference>
<dbReference type="InterPro" id="IPR009288">
    <property type="entry name" value="AIG2-like_dom"/>
</dbReference>
<dbReference type="Proteomes" id="UP000663854">
    <property type="component" value="Unassembled WGS sequence"/>
</dbReference>
<dbReference type="Proteomes" id="UP000663870">
    <property type="component" value="Unassembled WGS sequence"/>
</dbReference>
<dbReference type="EMBL" id="CAJNOO010007681">
    <property type="protein sequence ID" value="CAF1472440.1"/>
    <property type="molecule type" value="Genomic_DNA"/>
</dbReference>
<proteinExistence type="predicted"/>
<dbReference type="Gene3D" id="3.10.490.10">
    <property type="entry name" value="Gamma-glutamyl cyclotransferase-like"/>
    <property type="match status" value="1"/>
</dbReference>